<protein>
    <submittedName>
        <fullName evidence="3">Uncharacterized protein</fullName>
    </submittedName>
</protein>
<proteinExistence type="predicted"/>
<dbReference type="AlphaFoldDB" id="A0A2V5HTL3"/>
<evidence type="ECO:0000313" key="4">
    <source>
        <dbReference type="Proteomes" id="UP000248817"/>
    </source>
</evidence>
<accession>A0A2V5HTL3</accession>
<keyword evidence="2" id="KW-0472">Membrane</keyword>
<dbReference type="EMBL" id="KZ825614">
    <property type="protein sequence ID" value="PYI26032.1"/>
    <property type="molecule type" value="Genomic_DNA"/>
</dbReference>
<name>A0A2V5HTL3_9EURO</name>
<reference evidence="3 4" key="1">
    <citation type="submission" date="2018-02" db="EMBL/GenBank/DDBJ databases">
        <title>The genomes of Aspergillus section Nigri reveals drivers in fungal speciation.</title>
        <authorList>
            <consortium name="DOE Joint Genome Institute"/>
            <person name="Vesth T.C."/>
            <person name="Nybo J."/>
            <person name="Theobald S."/>
            <person name="Brandl J."/>
            <person name="Frisvad J.C."/>
            <person name="Nielsen K.F."/>
            <person name="Lyhne E.K."/>
            <person name="Kogle M.E."/>
            <person name="Kuo A."/>
            <person name="Riley R."/>
            <person name="Clum A."/>
            <person name="Nolan M."/>
            <person name="Lipzen A."/>
            <person name="Salamov A."/>
            <person name="Henrissat B."/>
            <person name="Wiebenga A."/>
            <person name="De vries R.P."/>
            <person name="Grigoriev I.V."/>
            <person name="Mortensen U.H."/>
            <person name="Andersen M.R."/>
            <person name="Baker S.E."/>
        </authorList>
    </citation>
    <scope>NUCLEOTIDE SEQUENCE [LARGE SCALE GENOMIC DNA]</scope>
    <source>
        <strain evidence="3 4">CBS 114.80</strain>
    </source>
</reference>
<gene>
    <name evidence="3" type="ORF">BP00DRAFT_77637</name>
</gene>
<organism evidence="3 4">
    <name type="scientific">Aspergillus indologenus CBS 114.80</name>
    <dbReference type="NCBI Taxonomy" id="1450541"/>
    <lineage>
        <taxon>Eukaryota</taxon>
        <taxon>Fungi</taxon>
        <taxon>Dikarya</taxon>
        <taxon>Ascomycota</taxon>
        <taxon>Pezizomycotina</taxon>
        <taxon>Eurotiomycetes</taxon>
        <taxon>Eurotiomycetidae</taxon>
        <taxon>Eurotiales</taxon>
        <taxon>Aspergillaceae</taxon>
        <taxon>Aspergillus</taxon>
        <taxon>Aspergillus subgen. Circumdati</taxon>
    </lineage>
</organism>
<keyword evidence="4" id="KW-1185">Reference proteome</keyword>
<feature type="compositionally biased region" description="Polar residues" evidence="1">
    <location>
        <begin position="74"/>
        <end position="92"/>
    </location>
</feature>
<evidence type="ECO:0000256" key="1">
    <source>
        <dbReference type="SAM" id="MobiDB-lite"/>
    </source>
</evidence>
<evidence type="ECO:0000313" key="3">
    <source>
        <dbReference type="EMBL" id="PYI26032.1"/>
    </source>
</evidence>
<sequence>MDPSPSLLVSILHIDIWTGTIMALTIVIALISLYQAQPSEPAYCMSWIPCIVPPRPAHPESTYIHTLHLYPCSESPQTNPKWPTTATPQPTRASHPLSGANKPDRSARQLSILDLEVR</sequence>
<keyword evidence="2" id="KW-1133">Transmembrane helix</keyword>
<keyword evidence="2" id="KW-0812">Transmembrane</keyword>
<feature type="transmembrane region" description="Helical" evidence="2">
    <location>
        <begin position="16"/>
        <end position="36"/>
    </location>
</feature>
<evidence type="ECO:0000256" key="2">
    <source>
        <dbReference type="SAM" id="Phobius"/>
    </source>
</evidence>
<dbReference type="Proteomes" id="UP000248817">
    <property type="component" value="Unassembled WGS sequence"/>
</dbReference>
<feature type="region of interest" description="Disordered" evidence="1">
    <location>
        <begin position="74"/>
        <end position="118"/>
    </location>
</feature>